<keyword evidence="7" id="KW-1185">Reference proteome</keyword>
<keyword evidence="4" id="KW-0067">ATP-binding</keyword>
<dbReference type="PANTHER" id="PTHR24223:SF443">
    <property type="entry name" value="MULTIDRUG-RESISTANCE LIKE PROTEIN 1, ISOFORM I"/>
    <property type="match status" value="1"/>
</dbReference>
<comment type="caution">
    <text evidence="6">The sequence shown here is derived from an EMBL/GenBank/DDBJ whole genome shotgun (WGS) entry which is preliminary data.</text>
</comment>
<keyword evidence="2" id="KW-0677">Repeat</keyword>
<dbReference type="InterPro" id="IPR027417">
    <property type="entry name" value="P-loop_NTPase"/>
</dbReference>
<dbReference type="PANTHER" id="PTHR24223">
    <property type="entry name" value="ATP-BINDING CASSETTE SUB-FAMILY C"/>
    <property type="match status" value="1"/>
</dbReference>
<dbReference type="Pfam" id="PF00005">
    <property type="entry name" value="ABC_tran"/>
    <property type="match status" value="1"/>
</dbReference>
<proteinExistence type="predicted"/>
<dbReference type="EMBL" id="JAKCXM010005172">
    <property type="protein sequence ID" value="KAJ0389036.1"/>
    <property type="molecule type" value="Genomic_DNA"/>
</dbReference>
<evidence type="ECO:0000313" key="6">
    <source>
        <dbReference type="EMBL" id="KAJ0389036.1"/>
    </source>
</evidence>
<dbReference type="Proteomes" id="UP001209570">
    <property type="component" value="Unassembled WGS sequence"/>
</dbReference>
<dbReference type="GO" id="GO:0042626">
    <property type="term" value="F:ATPase-coupled transmembrane transporter activity"/>
    <property type="evidence" value="ECO:0007669"/>
    <property type="project" value="TreeGrafter"/>
</dbReference>
<protein>
    <recommendedName>
        <fullName evidence="5">ABC transporter domain-containing protein</fullName>
    </recommendedName>
</protein>
<dbReference type="AlphaFoldDB" id="A0AAD5L7G2"/>
<feature type="domain" description="ABC transporter" evidence="5">
    <location>
        <begin position="69"/>
        <end position="142"/>
    </location>
</feature>
<dbReference type="SUPFAM" id="SSF52540">
    <property type="entry name" value="P-loop containing nucleoside triphosphate hydrolases"/>
    <property type="match status" value="1"/>
</dbReference>
<organism evidence="6 7">
    <name type="scientific">Pythium insidiosum</name>
    <name type="common">Pythiosis disease agent</name>
    <dbReference type="NCBI Taxonomy" id="114742"/>
    <lineage>
        <taxon>Eukaryota</taxon>
        <taxon>Sar</taxon>
        <taxon>Stramenopiles</taxon>
        <taxon>Oomycota</taxon>
        <taxon>Peronosporomycetes</taxon>
        <taxon>Pythiales</taxon>
        <taxon>Pythiaceae</taxon>
        <taxon>Pythium</taxon>
    </lineage>
</organism>
<gene>
    <name evidence="6" type="ORF">P43SY_010993</name>
</gene>
<dbReference type="InterPro" id="IPR003439">
    <property type="entry name" value="ABC_transporter-like_ATP-bd"/>
</dbReference>
<evidence type="ECO:0000313" key="7">
    <source>
        <dbReference type="Proteomes" id="UP001209570"/>
    </source>
</evidence>
<reference evidence="6" key="1">
    <citation type="submission" date="2021-12" db="EMBL/GenBank/DDBJ databases">
        <title>Prjna785345.</title>
        <authorList>
            <person name="Rujirawat T."/>
            <person name="Krajaejun T."/>
        </authorList>
    </citation>
    <scope>NUCLEOTIDE SEQUENCE</scope>
    <source>
        <strain evidence="6">Pi057C3</strain>
    </source>
</reference>
<evidence type="ECO:0000259" key="5">
    <source>
        <dbReference type="Pfam" id="PF00005"/>
    </source>
</evidence>
<dbReference type="Gene3D" id="3.40.50.300">
    <property type="entry name" value="P-loop containing nucleotide triphosphate hydrolases"/>
    <property type="match status" value="1"/>
</dbReference>
<name>A0AAD5L7G2_PYTIN</name>
<dbReference type="GO" id="GO:0012505">
    <property type="term" value="C:endomembrane system"/>
    <property type="evidence" value="ECO:0007669"/>
    <property type="project" value="UniProtKB-SubCell"/>
</dbReference>
<accession>A0AAD5L7G2</accession>
<comment type="subcellular location">
    <subcellularLocation>
        <location evidence="1">Endomembrane system</location>
        <topology evidence="1">Multi-pass membrane protein</topology>
    </subcellularLocation>
</comment>
<dbReference type="GO" id="GO:0016887">
    <property type="term" value="F:ATP hydrolysis activity"/>
    <property type="evidence" value="ECO:0007669"/>
    <property type="project" value="InterPro"/>
</dbReference>
<dbReference type="FunFam" id="3.40.50.300:FF:004162">
    <property type="entry name" value="ATP binding cassette subfamily C member 5"/>
    <property type="match status" value="1"/>
</dbReference>
<evidence type="ECO:0000256" key="2">
    <source>
        <dbReference type="ARBA" id="ARBA00022737"/>
    </source>
</evidence>
<evidence type="ECO:0000256" key="1">
    <source>
        <dbReference type="ARBA" id="ARBA00004127"/>
    </source>
</evidence>
<keyword evidence="3" id="KW-0547">Nucleotide-binding</keyword>
<sequence length="163" mass="18283">MEAIVQQWSMVETRMVSPERLQEYVEVEQEAAFKIPSMDPPSHVEWPSAGHIEFRHVDFRYKNADSLVLRDIDLTIKGGEKIGIVGRTGSGKSSLMMALFRINELAAGSVVIDGVDVGKIGLRALREKLSIIPQNPVLFKGTLRSFLDPFGERNDEELWACIL</sequence>
<dbReference type="InterPro" id="IPR050173">
    <property type="entry name" value="ABC_transporter_C-like"/>
</dbReference>
<evidence type="ECO:0000256" key="4">
    <source>
        <dbReference type="ARBA" id="ARBA00022840"/>
    </source>
</evidence>
<evidence type="ECO:0000256" key="3">
    <source>
        <dbReference type="ARBA" id="ARBA00022741"/>
    </source>
</evidence>
<dbReference type="GO" id="GO:0005524">
    <property type="term" value="F:ATP binding"/>
    <property type="evidence" value="ECO:0007669"/>
    <property type="project" value="UniProtKB-KW"/>
</dbReference>
<dbReference type="GO" id="GO:0016020">
    <property type="term" value="C:membrane"/>
    <property type="evidence" value="ECO:0007669"/>
    <property type="project" value="TreeGrafter"/>
</dbReference>